<dbReference type="AlphaFoldDB" id="D9RA17"/>
<gene>
    <name evidence="4" type="ordered locus">Closa_3463</name>
</gene>
<dbReference type="PaxDb" id="610130-Closa_3463"/>
<accession>D9RA17</accession>
<dbReference type="InterPro" id="IPR005648">
    <property type="entry name" value="FlgD"/>
</dbReference>
<dbReference type="HOGENOM" id="CLU_047535_3_1_9"/>
<keyword evidence="4" id="KW-0966">Cell projection</keyword>
<dbReference type="Proteomes" id="UP000001662">
    <property type="component" value="Chromosome"/>
</dbReference>
<reference evidence="4" key="1">
    <citation type="submission" date="2010-07" db="EMBL/GenBank/DDBJ databases">
        <title>Complete sequence of Clostridium saccharolyticum WM1.</title>
        <authorList>
            <consortium name="US DOE Joint Genome Institute"/>
            <person name="Lucas S."/>
            <person name="Copeland A."/>
            <person name="Lapidus A."/>
            <person name="Cheng J.-F."/>
            <person name="Bruce D."/>
            <person name="Goodwin L."/>
            <person name="Pitluck S."/>
            <person name="Chertkov O."/>
            <person name="Detter J.C."/>
            <person name="Han C."/>
            <person name="Tapia R."/>
            <person name="Land M."/>
            <person name="Hauser L."/>
            <person name="Chang Y.-J."/>
            <person name="Jeffries C."/>
            <person name="Kyrpides N."/>
            <person name="Ivanova N."/>
            <person name="Mikhailova N."/>
            <person name="Mouttaki H."/>
            <person name="Lin L."/>
            <person name="Zhou J."/>
            <person name="Hemme C.L."/>
            <person name="Woyke T."/>
        </authorList>
    </citation>
    <scope>NUCLEOTIDE SEQUENCE [LARGE SCALE GENOMIC DNA]</scope>
    <source>
        <strain evidence="4">WM1</strain>
    </source>
</reference>
<feature type="compositionally biased region" description="Basic and acidic residues" evidence="3">
    <location>
        <begin position="168"/>
        <end position="180"/>
    </location>
</feature>
<dbReference type="OrthoDB" id="280334at2"/>
<name>D9RA17_LACSW</name>
<keyword evidence="2" id="KW-1005">Bacterial flagellum biogenesis</keyword>
<dbReference type="RefSeq" id="WP_013274055.1">
    <property type="nucleotide sequence ID" value="NC_014376.1"/>
</dbReference>
<dbReference type="EMBL" id="CP002109">
    <property type="protein sequence ID" value="ADL05989.1"/>
    <property type="molecule type" value="Genomic_DNA"/>
</dbReference>
<protein>
    <submittedName>
        <fullName evidence="4">Flagellar hook capping protein</fullName>
    </submittedName>
</protein>
<evidence type="ECO:0000256" key="2">
    <source>
        <dbReference type="ARBA" id="ARBA00022795"/>
    </source>
</evidence>
<dbReference type="eggNOG" id="COG1843">
    <property type="taxonomic scope" value="Bacteria"/>
</dbReference>
<keyword evidence="4" id="KW-0282">Flagellum</keyword>
<evidence type="ECO:0000256" key="3">
    <source>
        <dbReference type="SAM" id="MobiDB-lite"/>
    </source>
</evidence>
<dbReference type="Pfam" id="PF03963">
    <property type="entry name" value="FlgD"/>
    <property type="match status" value="1"/>
</dbReference>
<feature type="region of interest" description="Disordered" evidence="3">
    <location>
        <begin position="147"/>
        <end position="192"/>
    </location>
</feature>
<comment type="similarity">
    <text evidence="1">Belongs to the FlgD family.</text>
</comment>
<evidence type="ECO:0000256" key="1">
    <source>
        <dbReference type="ARBA" id="ARBA00010577"/>
    </source>
</evidence>
<evidence type="ECO:0000313" key="4">
    <source>
        <dbReference type="EMBL" id="ADL05989.1"/>
    </source>
</evidence>
<dbReference type="GO" id="GO:0044781">
    <property type="term" value="P:bacterial-type flagellum organization"/>
    <property type="evidence" value="ECO:0007669"/>
    <property type="project" value="UniProtKB-KW"/>
</dbReference>
<evidence type="ECO:0000313" key="5">
    <source>
        <dbReference type="Proteomes" id="UP000001662"/>
    </source>
</evidence>
<feature type="compositionally biased region" description="Basic and acidic residues" evidence="3">
    <location>
        <begin position="147"/>
        <end position="160"/>
    </location>
</feature>
<sequence>MSNVGSVNNYSSLINSLTDNSSSGGLTTDGFFKLLAAQLQNQDMSSPMDNSEMMTQMTQIAMMQAMNNFSTAMEDFSQINTINYGTSMMGKEVMIAAADKTGQIKKINGTVTRVDIFSGIPTIYINDDDKTGYSIANIMSVYEKGHAPAEDVDKDKDKGTETGTNTDTKTETKTDTKTDTNVDPNNGTDKNP</sequence>
<dbReference type="KEGG" id="csh:Closa_3463"/>
<keyword evidence="5" id="KW-1185">Reference proteome</keyword>
<proteinExistence type="inferred from homology"/>
<dbReference type="STRING" id="610130.Closa_3463"/>
<organism evidence="4 5">
    <name type="scientific">Lacrimispora saccharolytica (strain ATCC 35040 / DSM 2544 / NRCC 2533 / WM1)</name>
    <name type="common">Clostridium saccharolyticum</name>
    <dbReference type="NCBI Taxonomy" id="610130"/>
    <lineage>
        <taxon>Bacteria</taxon>
        <taxon>Bacillati</taxon>
        <taxon>Bacillota</taxon>
        <taxon>Clostridia</taxon>
        <taxon>Lachnospirales</taxon>
        <taxon>Lachnospiraceae</taxon>
        <taxon>Lacrimispora</taxon>
    </lineage>
</organism>
<keyword evidence="4" id="KW-0969">Cilium</keyword>